<gene>
    <name evidence="11" type="primary">rpoA</name>
    <name evidence="13" type="ORF">TDIS_0733</name>
</gene>
<dbReference type="RefSeq" id="WP_068669421.1">
    <property type="nucleotide sequence ID" value="NZ_LWLG01000003.1"/>
</dbReference>
<feature type="region of interest" description="Alpha C-terminal domain (alpha-CTD)" evidence="11">
    <location>
        <begin position="254"/>
        <end position="333"/>
    </location>
</feature>
<dbReference type="GO" id="GO:0000428">
    <property type="term" value="C:DNA-directed RNA polymerase complex"/>
    <property type="evidence" value="ECO:0007669"/>
    <property type="project" value="UniProtKB-KW"/>
</dbReference>
<comment type="caution">
    <text evidence="13">The sequence shown here is derived from an EMBL/GenBank/DDBJ whole genome shotgun (WGS) entry which is preliminary data.</text>
</comment>
<comment type="subunit">
    <text evidence="11">Homodimer. The RNAP catalytic core consists of 2 alpha, 1 beta, 1 beta' and 1 omega subunit. When a sigma factor is associated with the core the holoenzyme is formed, which can initiate transcription.</text>
</comment>
<accession>A0A179D5L9</accession>
<dbReference type="AlphaFoldDB" id="A0A179D5L9"/>
<dbReference type="Pfam" id="PF01000">
    <property type="entry name" value="RNA_pol_A_bac"/>
    <property type="match status" value="1"/>
</dbReference>
<dbReference type="InterPro" id="IPR036603">
    <property type="entry name" value="RBP11-like"/>
</dbReference>
<feature type="region of interest" description="Alpha N-terminal domain (alpha-NTD)" evidence="11">
    <location>
        <begin position="1"/>
        <end position="241"/>
    </location>
</feature>
<dbReference type="SUPFAM" id="SSF47789">
    <property type="entry name" value="C-terminal domain of RNA polymerase alpha subunit"/>
    <property type="match status" value="1"/>
</dbReference>
<dbReference type="FunFam" id="1.10.150.20:FF:000001">
    <property type="entry name" value="DNA-directed RNA polymerase subunit alpha"/>
    <property type="match status" value="1"/>
</dbReference>
<evidence type="ECO:0000313" key="14">
    <source>
        <dbReference type="Proteomes" id="UP000078390"/>
    </source>
</evidence>
<dbReference type="GO" id="GO:0005737">
    <property type="term" value="C:cytoplasm"/>
    <property type="evidence" value="ECO:0007669"/>
    <property type="project" value="UniProtKB-ARBA"/>
</dbReference>
<dbReference type="InterPro" id="IPR011262">
    <property type="entry name" value="DNA-dir_RNA_pol_insert"/>
</dbReference>
<dbReference type="OrthoDB" id="9805706at2"/>
<comment type="similarity">
    <text evidence="1 11">Belongs to the RNA polymerase alpha chain family.</text>
</comment>
<dbReference type="Proteomes" id="UP000078390">
    <property type="component" value="Unassembled WGS sequence"/>
</dbReference>
<keyword evidence="4 11" id="KW-0240">DNA-directed RNA polymerase</keyword>
<dbReference type="Gene3D" id="3.30.1360.10">
    <property type="entry name" value="RNA polymerase, RBP11-like subunit"/>
    <property type="match status" value="1"/>
</dbReference>
<protein>
    <recommendedName>
        <fullName evidence="3 11">DNA-directed RNA polymerase subunit alpha</fullName>
        <shortName evidence="11">RNAP subunit alpha</shortName>
        <ecNumber evidence="2 11">2.7.7.6</ecNumber>
    </recommendedName>
    <alternativeName>
        <fullName evidence="9 11">RNA polymerase subunit alpha</fullName>
    </alternativeName>
    <alternativeName>
        <fullName evidence="8 11">Transcriptase subunit alpha</fullName>
    </alternativeName>
</protein>
<dbReference type="NCBIfam" id="NF003513">
    <property type="entry name" value="PRK05182.1-2"/>
    <property type="match status" value="1"/>
</dbReference>
<organism evidence="13 14">
    <name type="scientific">Thermosulfurimonas dismutans</name>
    <dbReference type="NCBI Taxonomy" id="999894"/>
    <lineage>
        <taxon>Bacteria</taxon>
        <taxon>Pseudomonadati</taxon>
        <taxon>Thermodesulfobacteriota</taxon>
        <taxon>Thermodesulfobacteria</taxon>
        <taxon>Thermodesulfobacteriales</taxon>
        <taxon>Thermodesulfobacteriaceae</taxon>
        <taxon>Thermosulfurimonas</taxon>
    </lineage>
</organism>
<dbReference type="FunFam" id="2.170.120.12:FF:000001">
    <property type="entry name" value="DNA-directed RNA polymerase subunit alpha"/>
    <property type="match status" value="1"/>
</dbReference>
<comment type="catalytic activity">
    <reaction evidence="10 11">
        <text>RNA(n) + a ribonucleoside 5'-triphosphate = RNA(n+1) + diphosphate</text>
        <dbReference type="Rhea" id="RHEA:21248"/>
        <dbReference type="Rhea" id="RHEA-COMP:14527"/>
        <dbReference type="Rhea" id="RHEA-COMP:17342"/>
        <dbReference type="ChEBI" id="CHEBI:33019"/>
        <dbReference type="ChEBI" id="CHEBI:61557"/>
        <dbReference type="ChEBI" id="CHEBI:140395"/>
        <dbReference type="EC" id="2.7.7.6"/>
    </reaction>
</comment>
<comment type="function">
    <text evidence="11">DNA-dependent RNA polymerase catalyzes the transcription of DNA into RNA using the four ribonucleoside triphosphates as substrates.</text>
</comment>
<keyword evidence="7 11" id="KW-0804">Transcription</keyword>
<dbReference type="InterPro" id="IPR036643">
    <property type="entry name" value="RNApol_insert_sf"/>
</dbReference>
<evidence type="ECO:0000259" key="12">
    <source>
        <dbReference type="SMART" id="SM00662"/>
    </source>
</evidence>
<dbReference type="SMART" id="SM00662">
    <property type="entry name" value="RPOLD"/>
    <property type="match status" value="1"/>
</dbReference>
<proteinExistence type="inferred from homology"/>
<evidence type="ECO:0000256" key="5">
    <source>
        <dbReference type="ARBA" id="ARBA00022679"/>
    </source>
</evidence>
<evidence type="ECO:0000256" key="2">
    <source>
        <dbReference type="ARBA" id="ARBA00012418"/>
    </source>
</evidence>
<dbReference type="PATRIC" id="fig|999894.6.peg.731"/>
<evidence type="ECO:0000256" key="11">
    <source>
        <dbReference type="HAMAP-Rule" id="MF_00059"/>
    </source>
</evidence>
<evidence type="ECO:0000256" key="1">
    <source>
        <dbReference type="ARBA" id="ARBA00007123"/>
    </source>
</evidence>
<dbReference type="GO" id="GO:0003677">
    <property type="term" value="F:DNA binding"/>
    <property type="evidence" value="ECO:0007669"/>
    <property type="project" value="UniProtKB-UniRule"/>
</dbReference>
<evidence type="ECO:0000256" key="10">
    <source>
        <dbReference type="ARBA" id="ARBA00048552"/>
    </source>
</evidence>
<feature type="domain" description="DNA-directed RNA polymerase RpoA/D/Rpb3-type" evidence="12">
    <location>
        <begin position="30"/>
        <end position="236"/>
    </location>
</feature>
<dbReference type="HAMAP" id="MF_00059">
    <property type="entry name" value="RNApol_bact_RpoA"/>
    <property type="match status" value="1"/>
</dbReference>
<evidence type="ECO:0000256" key="8">
    <source>
        <dbReference type="ARBA" id="ARBA00032524"/>
    </source>
</evidence>
<dbReference type="GO" id="GO:0046983">
    <property type="term" value="F:protein dimerization activity"/>
    <property type="evidence" value="ECO:0007669"/>
    <property type="project" value="InterPro"/>
</dbReference>
<dbReference type="Pfam" id="PF01193">
    <property type="entry name" value="RNA_pol_L"/>
    <property type="match status" value="1"/>
</dbReference>
<evidence type="ECO:0000256" key="4">
    <source>
        <dbReference type="ARBA" id="ARBA00022478"/>
    </source>
</evidence>
<evidence type="ECO:0000256" key="6">
    <source>
        <dbReference type="ARBA" id="ARBA00022695"/>
    </source>
</evidence>
<keyword evidence="14" id="KW-1185">Reference proteome</keyword>
<evidence type="ECO:0000256" key="9">
    <source>
        <dbReference type="ARBA" id="ARBA00033070"/>
    </source>
</evidence>
<dbReference type="Pfam" id="PF03118">
    <property type="entry name" value="RNA_pol_A_CTD"/>
    <property type="match status" value="1"/>
</dbReference>
<comment type="domain">
    <text evidence="11">The N-terminal domain is essential for RNAP assembly and basal transcription, whereas the C-terminal domain is involved in interaction with transcriptional regulators and with upstream promoter elements.</text>
</comment>
<dbReference type="EMBL" id="LWLG01000003">
    <property type="protein sequence ID" value="OAQ21081.1"/>
    <property type="molecule type" value="Genomic_DNA"/>
</dbReference>
<reference evidence="13 14" key="1">
    <citation type="submission" date="2016-04" db="EMBL/GenBank/DDBJ databases">
        <title>Genome analysis of Thermosulfurimonas dismutans, the first thermophilic sulfur-disproportionating bacterium of the phylum Thermodesulfobacteria.</title>
        <authorList>
            <person name="Mardanov A.V."/>
            <person name="Beletsky A.V."/>
            <person name="Kadnikov V.V."/>
            <person name="Slobodkin A.I."/>
            <person name="Ravin N.V."/>
        </authorList>
    </citation>
    <scope>NUCLEOTIDE SEQUENCE [LARGE SCALE GENOMIC DNA]</scope>
    <source>
        <strain evidence="13 14">S95</strain>
    </source>
</reference>
<dbReference type="GO" id="GO:0003899">
    <property type="term" value="F:DNA-directed RNA polymerase activity"/>
    <property type="evidence" value="ECO:0007669"/>
    <property type="project" value="UniProtKB-UniRule"/>
</dbReference>
<dbReference type="GO" id="GO:0006351">
    <property type="term" value="P:DNA-templated transcription"/>
    <property type="evidence" value="ECO:0007669"/>
    <property type="project" value="UniProtKB-UniRule"/>
</dbReference>
<dbReference type="NCBIfam" id="NF003519">
    <property type="entry name" value="PRK05182.2-5"/>
    <property type="match status" value="1"/>
</dbReference>
<keyword evidence="6 11" id="KW-0548">Nucleotidyltransferase</keyword>
<dbReference type="InterPro" id="IPR011263">
    <property type="entry name" value="DNA-dir_RNA_pol_RpoA/D/Rpb3"/>
</dbReference>
<dbReference type="SUPFAM" id="SSF55257">
    <property type="entry name" value="RBP11-like subunits of RNA polymerase"/>
    <property type="match status" value="1"/>
</dbReference>
<dbReference type="Gene3D" id="1.10.150.20">
    <property type="entry name" value="5' to 3' exonuclease, C-terminal subdomain"/>
    <property type="match status" value="1"/>
</dbReference>
<dbReference type="EC" id="2.7.7.6" evidence="2 11"/>
<dbReference type="CDD" id="cd06928">
    <property type="entry name" value="RNAP_alpha_NTD"/>
    <property type="match status" value="1"/>
</dbReference>
<dbReference type="SUPFAM" id="SSF56553">
    <property type="entry name" value="Insert subdomain of RNA polymerase alpha subunit"/>
    <property type="match status" value="1"/>
</dbReference>
<keyword evidence="5 11" id="KW-0808">Transferase</keyword>
<evidence type="ECO:0000256" key="7">
    <source>
        <dbReference type="ARBA" id="ARBA00023163"/>
    </source>
</evidence>
<dbReference type="NCBIfam" id="TIGR02027">
    <property type="entry name" value="rpoA"/>
    <property type="match status" value="1"/>
</dbReference>
<dbReference type="STRING" id="999894.TDIS_0733"/>
<sequence>MSVLREKIGNTNLIRPEGVKSHKDSRPPYYGKFIIEPLERGFGVTIGNALRRILLSSIPGAAITAVRIEGAPHEFTSLPGVIEDVTDIVLNLKGVRFRLDGEGPYLFKLEKKGESEVKAGDIETDGQGEVVNPDHHIATLTKDGVLSMELQVERGRGYIPAEFSREGNEIGIIPVDAIFSPITRVNFTVTQARVGKSSDFDRLVLEIWTDGSIEPEEALRQAAGILREQLLVFGGEEVEVQALPPQKEESKANLAELLNKPLEELEISSRSINCLRNAGIKYVGDLVTRTETEMLRIKNFGRKSLEEIKDRLNEMGLSLGMDIEWQPPEEKGA</sequence>
<name>A0A179D5L9_9BACT</name>
<evidence type="ECO:0000256" key="3">
    <source>
        <dbReference type="ARBA" id="ARBA00015972"/>
    </source>
</evidence>
<dbReference type="InterPro" id="IPR011260">
    <property type="entry name" value="RNAP_asu_C"/>
</dbReference>
<dbReference type="InterPro" id="IPR011773">
    <property type="entry name" value="DNA-dir_RpoA"/>
</dbReference>
<evidence type="ECO:0000313" key="13">
    <source>
        <dbReference type="EMBL" id="OAQ21081.1"/>
    </source>
</evidence>
<dbReference type="Gene3D" id="2.170.120.12">
    <property type="entry name" value="DNA-directed RNA polymerase, insert domain"/>
    <property type="match status" value="1"/>
</dbReference>